<feature type="domain" description="TM2" evidence="7">
    <location>
        <begin position="88"/>
        <end position="138"/>
    </location>
</feature>
<evidence type="ECO:0000256" key="3">
    <source>
        <dbReference type="ARBA" id="ARBA00022989"/>
    </source>
</evidence>
<feature type="compositionally biased region" description="Polar residues" evidence="5">
    <location>
        <begin position="1"/>
        <end position="25"/>
    </location>
</feature>
<keyword evidence="2 6" id="KW-0812">Transmembrane</keyword>
<comment type="subcellular location">
    <subcellularLocation>
        <location evidence="1">Membrane</location>
        <topology evidence="1">Multi-pass membrane protein</topology>
    </subcellularLocation>
</comment>
<evidence type="ECO:0000313" key="9">
    <source>
        <dbReference type="Proteomes" id="UP001174314"/>
    </source>
</evidence>
<evidence type="ECO:0000256" key="1">
    <source>
        <dbReference type="ARBA" id="ARBA00004141"/>
    </source>
</evidence>
<dbReference type="RefSeq" id="WP_221923851.1">
    <property type="nucleotide sequence ID" value="NZ_CP137757.1"/>
</dbReference>
<evidence type="ECO:0000313" key="8">
    <source>
        <dbReference type="EMBL" id="WPF24756.1"/>
    </source>
</evidence>
<feature type="transmembrane region" description="Helical" evidence="6">
    <location>
        <begin position="119"/>
        <end position="138"/>
    </location>
</feature>
<feature type="region of interest" description="Disordered" evidence="5">
    <location>
        <begin position="1"/>
        <end position="33"/>
    </location>
</feature>
<evidence type="ECO:0000256" key="6">
    <source>
        <dbReference type="SAM" id="Phobius"/>
    </source>
</evidence>
<dbReference type="Pfam" id="PF05154">
    <property type="entry name" value="TM2"/>
    <property type="match status" value="1"/>
</dbReference>
<gene>
    <name evidence="8" type="ORF">Q0N40_09530</name>
</gene>
<evidence type="ECO:0000256" key="2">
    <source>
        <dbReference type="ARBA" id="ARBA00022692"/>
    </source>
</evidence>
<protein>
    <submittedName>
        <fullName evidence="8">TM2 domain-containing protein</fullName>
    </submittedName>
</protein>
<dbReference type="GO" id="GO:0016020">
    <property type="term" value="C:membrane"/>
    <property type="evidence" value="ECO:0007669"/>
    <property type="project" value="UniProtKB-SubCell"/>
</dbReference>
<dbReference type="AlphaFoldDB" id="A0AAU0PZU1"/>
<keyword evidence="9" id="KW-1185">Reference proteome</keyword>
<name>A0AAU0PZU1_9CORY</name>
<evidence type="ECO:0000259" key="7">
    <source>
        <dbReference type="Pfam" id="PF05154"/>
    </source>
</evidence>
<feature type="transmembrane region" description="Helical" evidence="6">
    <location>
        <begin position="145"/>
        <end position="163"/>
    </location>
</feature>
<feature type="transmembrane region" description="Helical" evidence="6">
    <location>
        <begin position="92"/>
        <end position="113"/>
    </location>
</feature>
<dbReference type="InterPro" id="IPR007829">
    <property type="entry name" value="TM2"/>
</dbReference>
<accession>A0AAU0PZU1</accession>
<proteinExistence type="predicted"/>
<sequence length="171" mass="17706">MTYPNNNPSSPYQGSSDPYSGSSTGFGVPGSGEGGMPATYESGQVDSAFGGGQYGNAGQYAQRNQWNQGAPQFGNGMNGMGSIPQGRQKSKVVAAVLAFFLGGFGAHNFYLGYIGVACAQLAILLISVPLMFVVVGFITDAALSIWVLVEFIMILAGSARFATDANGVPVR</sequence>
<reference evidence="8 9" key="1">
    <citation type="submission" date="2023-10" db="EMBL/GenBank/DDBJ databases">
        <title>complete genome sequence of Corynebacterium pseudokroppenstedtii P15-C1.</title>
        <authorList>
            <person name="Bruggemann H."/>
            <person name="Poehlein A."/>
        </authorList>
    </citation>
    <scope>NUCLEOTIDE SEQUENCE [LARGE SCALE GENOMIC DNA]</scope>
    <source>
        <strain evidence="8 9">P15_C1</strain>
    </source>
</reference>
<dbReference type="Proteomes" id="UP001174314">
    <property type="component" value="Chromosome"/>
</dbReference>
<evidence type="ECO:0000256" key="4">
    <source>
        <dbReference type="ARBA" id="ARBA00023136"/>
    </source>
</evidence>
<keyword evidence="3 6" id="KW-1133">Transmembrane helix</keyword>
<dbReference type="EMBL" id="CP137757">
    <property type="protein sequence ID" value="WPF24756.1"/>
    <property type="molecule type" value="Genomic_DNA"/>
</dbReference>
<organism evidence="8 9">
    <name type="scientific">Corynebacterium pseudokroppenstedtii</name>
    <dbReference type="NCBI Taxonomy" id="2804917"/>
    <lineage>
        <taxon>Bacteria</taxon>
        <taxon>Bacillati</taxon>
        <taxon>Actinomycetota</taxon>
        <taxon>Actinomycetes</taxon>
        <taxon>Mycobacteriales</taxon>
        <taxon>Corynebacteriaceae</taxon>
        <taxon>Corynebacterium</taxon>
    </lineage>
</organism>
<keyword evidence="4 6" id="KW-0472">Membrane</keyword>
<evidence type="ECO:0000256" key="5">
    <source>
        <dbReference type="SAM" id="MobiDB-lite"/>
    </source>
</evidence>
<dbReference type="KEGG" id="cpsk:Q0N40_09530"/>